<dbReference type="EMBL" id="CP021434">
    <property type="protein sequence ID" value="ARU63051.1"/>
    <property type="molecule type" value="Genomic_DNA"/>
</dbReference>
<dbReference type="InterPro" id="IPR036188">
    <property type="entry name" value="FAD/NAD-bd_sf"/>
</dbReference>
<dbReference type="PANTHER" id="PTHR13847">
    <property type="entry name" value="SARCOSINE DEHYDROGENASE-RELATED"/>
    <property type="match status" value="1"/>
</dbReference>
<dbReference type="SUPFAM" id="SSF51905">
    <property type="entry name" value="FAD/NAD(P)-binding domain"/>
    <property type="match status" value="1"/>
</dbReference>
<dbReference type="GO" id="GO:0005737">
    <property type="term" value="C:cytoplasm"/>
    <property type="evidence" value="ECO:0007669"/>
    <property type="project" value="TreeGrafter"/>
</dbReference>
<dbReference type="Pfam" id="PF01266">
    <property type="entry name" value="DAO"/>
    <property type="match status" value="1"/>
</dbReference>
<protein>
    <recommendedName>
        <fullName evidence="2">FAD dependent oxidoreductase domain-containing protein</fullName>
    </recommendedName>
</protein>
<organism evidence="3 4">
    <name type="scientific">Tumebacillus avium</name>
    <dbReference type="NCBI Taxonomy" id="1903704"/>
    <lineage>
        <taxon>Bacteria</taxon>
        <taxon>Bacillati</taxon>
        <taxon>Bacillota</taxon>
        <taxon>Bacilli</taxon>
        <taxon>Bacillales</taxon>
        <taxon>Alicyclobacillaceae</taxon>
        <taxon>Tumebacillus</taxon>
    </lineage>
</organism>
<evidence type="ECO:0000259" key="2">
    <source>
        <dbReference type="Pfam" id="PF01266"/>
    </source>
</evidence>
<dbReference type="KEGG" id="tum:CBW65_20285"/>
<dbReference type="Proteomes" id="UP000195437">
    <property type="component" value="Chromosome"/>
</dbReference>
<dbReference type="AlphaFoldDB" id="A0A1Y0IRB4"/>
<dbReference type="Gene3D" id="3.30.9.10">
    <property type="entry name" value="D-Amino Acid Oxidase, subunit A, domain 2"/>
    <property type="match status" value="1"/>
</dbReference>
<dbReference type="OrthoDB" id="9794226at2"/>
<dbReference type="Gene3D" id="3.50.50.60">
    <property type="entry name" value="FAD/NAD(P)-binding domain"/>
    <property type="match status" value="1"/>
</dbReference>
<keyword evidence="4" id="KW-1185">Reference proteome</keyword>
<dbReference type="InterPro" id="IPR006076">
    <property type="entry name" value="FAD-dep_OxRdtase"/>
</dbReference>
<evidence type="ECO:0000313" key="3">
    <source>
        <dbReference type="EMBL" id="ARU63051.1"/>
    </source>
</evidence>
<accession>A0A1Y0IRB4</accession>
<keyword evidence="1" id="KW-0560">Oxidoreductase</keyword>
<dbReference type="GO" id="GO:0016491">
    <property type="term" value="F:oxidoreductase activity"/>
    <property type="evidence" value="ECO:0007669"/>
    <property type="project" value="UniProtKB-KW"/>
</dbReference>
<dbReference type="PANTHER" id="PTHR13847:SF287">
    <property type="entry name" value="FAD-DEPENDENT OXIDOREDUCTASE DOMAIN-CONTAINING PROTEIN 1"/>
    <property type="match status" value="1"/>
</dbReference>
<feature type="domain" description="FAD dependent oxidoreductase" evidence="2">
    <location>
        <begin position="5"/>
        <end position="342"/>
    </location>
</feature>
<dbReference type="RefSeq" id="WP_087458398.1">
    <property type="nucleotide sequence ID" value="NZ_CP021434.1"/>
</dbReference>
<reference evidence="4" key="1">
    <citation type="submission" date="2017-05" db="EMBL/GenBank/DDBJ databases">
        <authorList>
            <person name="Sung H."/>
        </authorList>
    </citation>
    <scope>NUCLEOTIDE SEQUENCE [LARGE SCALE GENOMIC DNA]</scope>
    <source>
        <strain evidence="4">AR23208</strain>
    </source>
</reference>
<name>A0A1Y0IRB4_9BACL</name>
<proteinExistence type="predicted"/>
<gene>
    <name evidence="3" type="ORF">CBW65_20285</name>
</gene>
<evidence type="ECO:0000313" key="4">
    <source>
        <dbReference type="Proteomes" id="UP000195437"/>
    </source>
</evidence>
<evidence type="ECO:0000256" key="1">
    <source>
        <dbReference type="ARBA" id="ARBA00023002"/>
    </source>
</evidence>
<sequence length="346" mass="37323">MQTADAVIIGGGVIGAAALHALAARGVQNAVLFEQGRFATGSTGQSGGFLRVYHTDPFLTELAAESFAFFLEHRERVGYRRTGLLYLEAEQQTERMRAEAERLGLEFLTAAEGAQRFPALQWDGVGGAVYEVRGGYADPVRTTRFLIEKAREWGALACEGTRVQRILTEGGRVTGVETSIGTVHTEHVVLATGAWTPQFAQALGLQLPVRSKTIQVHFYKRPGGAALHPAFLDDTTDLYARPEAGELSLIGLPVDEWDIDPDVPQGVDLAGAQRTAEVAVKRLDWVDEAKLSGGRRSFDAYTPDMRGIVEPSVDLQGLILATGWSGAGFKLAPAIGQRVAKLIAPR</sequence>